<dbReference type="SUPFAM" id="SSF55486">
    <property type="entry name" value="Metalloproteases ('zincins'), catalytic domain"/>
    <property type="match status" value="1"/>
</dbReference>
<keyword evidence="8" id="KW-0698">rRNA processing</keyword>
<evidence type="ECO:0000256" key="9">
    <source>
        <dbReference type="SAM" id="MobiDB-lite"/>
    </source>
</evidence>
<evidence type="ECO:0000313" key="11">
    <source>
        <dbReference type="Proteomes" id="UP000321039"/>
    </source>
</evidence>
<comment type="function">
    <text evidence="8">Single strand-specific metallo-endoribonuclease involved in late-stage 70S ribosome quality control and in maturation of the 3' terminus of the 16S rRNA.</text>
</comment>
<gene>
    <name evidence="8 10" type="primary">ybeY</name>
    <name evidence="10" type="ORF">FV139_19780</name>
</gene>
<dbReference type="GO" id="GO:0005737">
    <property type="term" value="C:cytoplasm"/>
    <property type="evidence" value="ECO:0007669"/>
    <property type="project" value="UniProtKB-SubCell"/>
</dbReference>
<feature type="binding site" evidence="8">
    <location>
        <position position="113"/>
    </location>
    <ligand>
        <name>Zn(2+)</name>
        <dbReference type="ChEBI" id="CHEBI:29105"/>
        <note>catalytic</note>
    </ligand>
</feature>
<reference evidence="10 11" key="1">
    <citation type="submission" date="2019-08" db="EMBL/GenBank/DDBJ databases">
        <title>Parahaliea maris sp. nov., isolated from the surface seawater.</title>
        <authorList>
            <person name="Liu Y."/>
        </authorList>
    </citation>
    <scope>NUCLEOTIDE SEQUENCE [LARGE SCALE GENOMIC DNA]</scope>
    <source>
        <strain evidence="10 11">HSLHS9</strain>
    </source>
</reference>
<evidence type="ECO:0000256" key="7">
    <source>
        <dbReference type="ARBA" id="ARBA00022833"/>
    </source>
</evidence>
<keyword evidence="4 8" id="KW-0479">Metal-binding</keyword>
<protein>
    <recommendedName>
        <fullName evidence="8">Endoribonuclease YbeY</fullName>
        <ecNumber evidence="8">3.1.-.-</ecNumber>
    </recommendedName>
</protein>
<sequence length="180" mass="19599">MTLIVDIQRASAEPAPDEDDITSWIEAALAGHREGQDTEISVRLVDREEMTELNGQYRDKPRPTNVLSFPSDLPPELGLPLLGDIVICAPVVADEAAEQGKPLAAHWAHMTVHGTLHLLGYDHIEDDEAEAMEALETRVLAALDIPCPYTADTQANKPADALTNTLTEAPANTPKEHNPR</sequence>
<comment type="subcellular location">
    <subcellularLocation>
        <location evidence="8">Cytoplasm</location>
    </subcellularLocation>
</comment>
<feature type="binding site" evidence="8">
    <location>
        <position position="123"/>
    </location>
    <ligand>
        <name>Zn(2+)</name>
        <dbReference type="ChEBI" id="CHEBI:29105"/>
        <note>catalytic</note>
    </ligand>
</feature>
<keyword evidence="5 8" id="KW-0255">Endonuclease</keyword>
<dbReference type="Pfam" id="PF02130">
    <property type="entry name" value="YbeY"/>
    <property type="match status" value="1"/>
</dbReference>
<dbReference type="GO" id="GO:0008270">
    <property type="term" value="F:zinc ion binding"/>
    <property type="evidence" value="ECO:0007669"/>
    <property type="project" value="UniProtKB-UniRule"/>
</dbReference>
<dbReference type="HAMAP" id="MF_00009">
    <property type="entry name" value="Endoribonucl_YbeY"/>
    <property type="match status" value="1"/>
</dbReference>
<keyword evidence="11" id="KW-1185">Reference proteome</keyword>
<feature type="region of interest" description="Disordered" evidence="9">
    <location>
        <begin position="152"/>
        <end position="180"/>
    </location>
</feature>
<dbReference type="EC" id="3.1.-.-" evidence="8"/>
<evidence type="ECO:0000256" key="3">
    <source>
        <dbReference type="ARBA" id="ARBA00022722"/>
    </source>
</evidence>
<comment type="cofactor">
    <cofactor evidence="8">
        <name>Zn(2+)</name>
        <dbReference type="ChEBI" id="CHEBI:29105"/>
    </cofactor>
    <text evidence="8">Binds 1 zinc ion.</text>
</comment>
<evidence type="ECO:0000256" key="1">
    <source>
        <dbReference type="ARBA" id="ARBA00010875"/>
    </source>
</evidence>
<comment type="similarity">
    <text evidence="1 8">Belongs to the endoribonuclease YbeY family.</text>
</comment>
<dbReference type="InterPro" id="IPR023091">
    <property type="entry name" value="MetalPrtase_cat_dom_sf_prd"/>
</dbReference>
<evidence type="ECO:0000256" key="6">
    <source>
        <dbReference type="ARBA" id="ARBA00022801"/>
    </source>
</evidence>
<evidence type="ECO:0000256" key="5">
    <source>
        <dbReference type="ARBA" id="ARBA00022759"/>
    </source>
</evidence>
<dbReference type="InterPro" id="IPR020549">
    <property type="entry name" value="YbeY_CS"/>
</dbReference>
<dbReference type="GO" id="GO:0004222">
    <property type="term" value="F:metalloendopeptidase activity"/>
    <property type="evidence" value="ECO:0007669"/>
    <property type="project" value="InterPro"/>
</dbReference>
<proteinExistence type="inferred from homology"/>
<feature type="binding site" evidence="8">
    <location>
        <position position="117"/>
    </location>
    <ligand>
        <name>Zn(2+)</name>
        <dbReference type="ChEBI" id="CHEBI:29105"/>
        <note>catalytic</note>
    </ligand>
</feature>
<evidence type="ECO:0000256" key="8">
    <source>
        <dbReference type="HAMAP-Rule" id="MF_00009"/>
    </source>
</evidence>
<evidence type="ECO:0000256" key="2">
    <source>
        <dbReference type="ARBA" id="ARBA00022517"/>
    </source>
</evidence>
<evidence type="ECO:0000313" key="10">
    <source>
        <dbReference type="EMBL" id="TXS89531.1"/>
    </source>
</evidence>
<dbReference type="GO" id="GO:0004521">
    <property type="term" value="F:RNA endonuclease activity"/>
    <property type="evidence" value="ECO:0007669"/>
    <property type="project" value="UniProtKB-UniRule"/>
</dbReference>
<dbReference type="EMBL" id="VRZA01000010">
    <property type="protein sequence ID" value="TXS89531.1"/>
    <property type="molecule type" value="Genomic_DNA"/>
</dbReference>
<keyword evidence="7 8" id="KW-0862">Zinc</keyword>
<comment type="caution">
    <text evidence="10">The sequence shown here is derived from an EMBL/GenBank/DDBJ whole genome shotgun (WGS) entry which is preliminary data.</text>
</comment>
<feature type="compositionally biased region" description="Polar residues" evidence="9">
    <location>
        <begin position="152"/>
        <end position="167"/>
    </location>
</feature>
<name>A0A5C8ZQB7_9GAMM</name>
<dbReference type="PANTHER" id="PTHR46986:SF1">
    <property type="entry name" value="ENDORIBONUCLEASE YBEY, CHLOROPLASTIC"/>
    <property type="match status" value="1"/>
</dbReference>
<dbReference type="AlphaFoldDB" id="A0A5C8ZQB7"/>
<keyword evidence="3 8" id="KW-0540">Nuclease</keyword>
<dbReference type="GO" id="GO:0006364">
    <property type="term" value="P:rRNA processing"/>
    <property type="evidence" value="ECO:0007669"/>
    <property type="project" value="UniProtKB-UniRule"/>
</dbReference>
<dbReference type="PANTHER" id="PTHR46986">
    <property type="entry name" value="ENDORIBONUCLEASE YBEY, CHLOROPLASTIC"/>
    <property type="match status" value="1"/>
</dbReference>
<dbReference type="InterPro" id="IPR002036">
    <property type="entry name" value="YbeY"/>
</dbReference>
<dbReference type="RefSeq" id="WP_148070223.1">
    <property type="nucleotide sequence ID" value="NZ_VRZA01000010.1"/>
</dbReference>
<dbReference type="NCBIfam" id="TIGR00043">
    <property type="entry name" value="rRNA maturation RNase YbeY"/>
    <property type="match status" value="1"/>
</dbReference>
<evidence type="ECO:0000256" key="4">
    <source>
        <dbReference type="ARBA" id="ARBA00022723"/>
    </source>
</evidence>
<dbReference type="PROSITE" id="PS01306">
    <property type="entry name" value="UPF0054"/>
    <property type="match status" value="1"/>
</dbReference>
<keyword evidence="2 8" id="KW-0690">Ribosome biogenesis</keyword>
<keyword evidence="8" id="KW-0963">Cytoplasm</keyword>
<keyword evidence="6 8" id="KW-0378">Hydrolase</keyword>
<accession>A0A5C8ZQB7</accession>
<dbReference type="Proteomes" id="UP000321039">
    <property type="component" value="Unassembled WGS sequence"/>
</dbReference>
<dbReference type="Gene3D" id="3.40.390.30">
    <property type="entry name" value="Metalloproteases ('zincins'), catalytic domain"/>
    <property type="match status" value="1"/>
</dbReference>
<organism evidence="10 11">
    <name type="scientific">Parahaliea maris</name>
    <dbReference type="NCBI Taxonomy" id="2716870"/>
    <lineage>
        <taxon>Bacteria</taxon>
        <taxon>Pseudomonadati</taxon>
        <taxon>Pseudomonadota</taxon>
        <taxon>Gammaproteobacteria</taxon>
        <taxon>Cellvibrionales</taxon>
        <taxon>Halieaceae</taxon>
        <taxon>Parahaliea</taxon>
    </lineage>
</organism>